<keyword evidence="7" id="KW-0449">Lipoprotein</keyword>
<comment type="subcellular location">
    <subcellularLocation>
        <location evidence="1">Cell membrane</location>
        <topology evidence="1">Lipid-anchor</topology>
    </subcellularLocation>
</comment>
<dbReference type="EMBL" id="CP022315">
    <property type="protein sequence ID" value="ASK61984.1"/>
    <property type="molecule type" value="Genomic_DNA"/>
</dbReference>
<feature type="domain" description="Solute-binding protein family 5" evidence="10">
    <location>
        <begin position="92"/>
        <end position="479"/>
    </location>
</feature>
<evidence type="ECO:0000256" key="8">
    <source>
        <dbReference type="SAM" id="MobiDB-lite"/>
    </source>
</evidence>
<dbReference type="Proteomes" id="UP000198312">
    <property type="component" value="Chromosome"/>
</dbReference>
<dbReference type="SUPFAM" id="SSF53850">
    <property type="entry name" value="Periplasmic binding protein-like II"/>
    <property type="match status" value="1"/>
</dbReference>
<feature type="region of interest" description="Disordered" evidence="8">
    <location>
        <begin position="26"/>
        <end position="48"/>
    </location>
</feature>
<dbReference type="InterPro" id="IPR030678">
    <property type="entry name" value="Peptide/Ni-bd"/>
</dbReference>
<dbReference type="CDD" id="cd08504">
    <property type="entry name" value="PBP2_OppA"/>
    <property type="match status" value="1"/>
</dbReference>
<dbReference type="PROSITE" id="PS51257">
    <property type="entry name" value="PROKAR_LIPOPROTEIN"/>
    <property type="match status" value="1"/>
</dbReference>
<dbReference type="RefSeq" id="WP_089061244.1">
    <property type="nucleotide sequence ID" value="NZ_CP022315.1"/>
</dbReference>
<evidence type="ECO:0000259" key="10">
    <source>
        <dbReference type="Pfam" id="PF00496"/>
    </source>
</evidence>
<proteinExistence type="inferred from homology"/>
<dbReference type="PANTHER" id="PTHR30290:SF10">
    <property type="entry name" value="PERIPLASMIC OLIGOPEPTIDE-BINDING PROTEIN-RELATED"/>
    <property type="match status" value="1"/>
</dbReference>
<keyword evidence="6" id="KW-0564">Palmitate</keyword>
<protein>
    <submittedName>
        <fullName evidence="11">Peptide ABC transporter substrate-binding protein</fullName>
    </submittedName>
</protein>
<dbReference type="InterPro" id="IPR023765">
    <property type="entry name" value="SBP_5_CS"/>
</dbReference>
<dbReference type="OrthoDB" id="9801912at2"/>
<evidence type="ECO:0000256" key="7">
    <source>
        <dbReference type="ARBA" id="ARBA00023288"/>
    </source>
</evidence>
<evidence type="ECO:0000313" key="11">
    <source>
        <dbReference type="EMBL" id="ASK61984.1"/>
    </source>
</evidence>
<keyword evidence="5" id="KW-0571">Peptide transport</keyword>
<evidence type="ECO:0000256" key="3">
    <source>
        <dbReference type="ARBA" id="ARBA00022448"/>
    </source>
</evidence>
<dbReference type="Gene3D" id="3.90.76.10">
    <property type="entry name" value="Dipeptide-binding Protein, Domain 1"/>
    <property type="match status" value="1"/>
</dbReference>
<dbReference type="FunFam" id="3.90.76.10:FF:000001">
    <property type="entry name" value="Oligopeptide ABC transporter substrate-binding protein"/>
    <property type="match status" value="1"/>
</dbReference>
<dbReference type="FunFam" id="3.10.105.10:FF:000001">
    <property type="entry name" value="Oligopeptide ABC transporter, oligopeptide-binding protein"/>
    <property type="match status" value="1"/>
</dbReference>
<dbReference type="PROSITE" id="PS01040">
    <property type="entry name" value="SBP_BACTERIAL_5"/>
    <property type="match status" value="1"/>
</dbReference>
<evidence type="ECO:0000256" key="6">
    <source>
        <dbReference type="ARBA" id="ARBA00023139"/>
    </source>
</evidence>
<dbReference type="GO" id="GO:0030288">
    <property type="term" value="C:outer membrane-bounded periplasmic space"/>
    <property type="evidence" value="ECO:0007669"/>
    <property type="project" value="UniProtKB-ARBA"/>
</dbReference>
<keyword evidence="12" id="KW-1185">Reference proteome</keyword>
<gene>
    <name evidence="11" type="ORF">CFK37_07335</name>
</gene>
<dbReference type="Gene3D" id="3.40.190.10">
    <property type="entry name" value="Periplasmic binding protein-like II"/>
    <property type="match status" value="1"/>
</dbReference>
<dbReference type="Gene3D" id="3.10.105.10">
    <property type="entry name" value="Dipeptide-binding Protein, Domain 3"/>
    <property type="match status" value="1"/>
</dbReference>
<dbReference type="PANTHER" id="PTHR30290">
    <property type="entry name" value="PERIPLASMIC BINDING COMPONENT OF ABC TRANSPORTER"/>
    <property type="match status" value="1"/>
</dbReference>
<evidence type="ECO:0000313" key="12">
    <source>
        <dbReference type="Proteomes" id="UP000198312"/>
    </source>
</evidence>
<accession>A0A220U180</accession>
<dbReference type="Pfam" id="PF00496">
    <property type="entry name" value="SBP_bac_5"/>
    <property type="match status" value="1"/>
</dbReference>
<dbReference type="GO" id="GO:1904680">
    <property type="term" value="F:peptide transmembrane transporter activity"/>
    <property type="evidence" value="ECO:0007669"/>
    <property type="project" value="TreeGrafter"/>
</dbReference>
<sequence>MKLSKLLLLLSLGILLSVFTVACSSDKSSTKSNDETGEDANSETGGDVKQTLHLLESDTIPTMDLTLSTDALSAVYIGNTMEGLYRLGENVEVTPGIAKDHKVSEDGTVWTFNLREDAKWSNGDPVTAHDFVYAWRRAVDPDVGSEYGPYMMGGVVKNATAISKGEMPLKKLGVKADGDYTFVVTLEKPTPYFESLTAFSTFFPLNQEFVEEQGDEFATSSDTLLSNGPFLLTDWKSTSTNWNLEKNPDYWDAETVQLEKLTFDVVKDPQVGVDLYEKGEVDRAGVSSDLVDKYATNDDYTTTLEPTLFWLKLNQTTSDALANVNIRKAISKSINKQALVDEILNDGSVVANGFVPKNFSKHPETGEGFREINGDLVTYDPEKAKALWEKGLKEIGKDKVELEFLGQDGATTKLMNEFLANQMESTLPGLTITLKQVPFEQKLELDSSMNYDIQYNGWLPDFLDPYTFLNLWLTDGQNNKMGYSNKKYDKLIQSTANELALKPVKRFEAFLEAEKILAEDAVVVPLYQRARAQLISPKIQGVIRNPMGSAYDYKWASVQAVK</sequence>
<dbReference type="InterPro" id="IPR000914">
    <property type="entry name" value="SBP_5_dom"/>
</dbReference>
<evidence type="ECO:0000256" key="1">
    <source>
        <dbReference type="ARBA" id="ARBA00004193"/>
    </source>
</evidence>
<feature type="chain" id="PRO_5038993783" evidence="9">
    <location>
        <begin position="23"/>
        <end position="562"/>
    </location>
</feature>
<evidence type="ECO:0000256" key="5">
    <source>
        <dbReference type="ARBA" id="ARBA00022856"/>
    </source>
</evidence>
<dbReference type="KEGG" id="vil:CFK37_07335"/>
<dbReference type="GO" id="GO:0015833">
    <property type="term" value="P:peptide transport"/>
    <property type="evidence" value="ECO:0007669"/>
    <property type="project" value="UniProtKB-KW"/>
</dbReference>
<dbReference type="GO" id="GO:0043190">
    <property type="term" value="C:ATP-binding cassette (ABC) transporter complex"/>
    <property type="evidence" value="ECO:0007669"/>
    <property type="project" value="InterPro"/>
</dbReference>
<name>A0A220U180_9BACI</name>
<keyword evidence="3" id="KW-0813">Transport</keyword>
<comment type="similarity">
    <text evidence="2">Belongs to the bacterial solute-binding protein 5 family.</text>
</comment>
<dbReference type="PIRSF" id="PIRSF002741">
    <property type="entry name" value="MppA"/>
    <property type="match status" value="1"/>
</dbReference>
<dbReference type="AlphaFoldDB" id="A0A220U180"/>
<dbReference type="InterPro" id="IPR039424">
    <property type="entry name" value="SBP_5"/>
</dbReference>
<evidence type="ECO:0000256" key="4">
    <source>
        <dbReference type="ARBA" id="ARBA00022729"/>
    </source>
</evidence>
<evidence type="ECO:0000256" key="2">
    <source>
        <dbReference type="ARBA" id="ARBA00005695"/>
    </source>
</evidence>
<keyword evidence="5" id="KW-0653">Protein transport</keyword>
<feature type="signal peptide" evidence="9">
    <location>
        <begin position="1"/>
        <end position="22"/>
    </location>
</feature>
<organism evidence="11 12">
    <name type="scientific">Virgibacillus phasianinus</name>
    <dbReference type="NCBI Taxonomy" id="2017483"/>
    <lineage>
        <taxon>Bacteria</taxon>
        <taxon>Bacillati</taxon>
        <taxon>Bacillota</taxon>
        <taxon>Bacilli</taxon>
        <taxon>Bacillales</taxon>
        <taxon>Bacillaceae</taxon>
        <taxon>Virgibacillus</taxon>
    </lineage>
</organism>
<keyword evidence="4 9" id="KW-0732">Signal</keyword>
<reference evidence="11 12" key="1">
    <citation type="submission" date="2017-07" db="EMBL/GenBank/DDBJ databases">
        <title>Virgibacillus sp. LM2416.</title>
        <authorList>
            <person name="Tak E.J."/>
            <person name="Bae J.-W."/>
        </authorList>
    </citation>
    <scope>NUCLEOTIDE SEQUENCE [LARGE SCALE GENOMIC DNA]</scope>
    <source>
        <strain evidence="11 12">LM2416</strain>
    </source>
</reference>
<evidence type="ECO:0000256" key="9">
    <source>
        <dbReference type="SAM" id="SignalP"/>
    </source>
</evidence>